<evidence type="ECO:0000313" key="11">
    <source>
        <dbReference type="Proteomes" id="UP000245884"/>
    </source>
</evidence>
<feature type="compositionally biased region" description="Polar residues" evidence="8">
    <location>
        <begin position="289"/>
        <end position="298"/>
    </location>
</feature>
<feature type="region of interest" description="Disordered" evidence="8">
    <location>
        <begin position="238"/>
        <end position="322"/>
    </location>
</feature>
<comment type="similarity">
    <text evidence="2">Belongs to the bZIP family.</text>
</comment>
<dbReference type="GO" id="GO:0003700">
    <property type="term" value="F:DNA-binding transcription factor activity"/>
    <property type="evidence" value="ECO:0007669"/>
    <property type="project" value="InterPro"/>
</dbReference>
<name>A0A316UWF2_9BASI</name>
<feature type="compositionally biased region" description="Acidic residues" evidence="8">
    <location>
        <begin position="240"/>
        <end position="250"/>
    </location>
</feature>
<feature type="compositionally biased region" description="Low complexity" evidence="8">
    <location>
        <begin position="39"/>
        <end position="56"/>
    </location>
</feature>
<evidence type="ECO:0000256" key="2">
    <source>
        <dbReference type="ARBA" id="ARBA00007163"/>
    </source>
</evidence>
<feature type="compositionally biased region" description="Low complexity" evidence="8">
    <location>
        <begin position="489"/>
        <end position="502"/>
    </location>
</feature>
<dbReference type="PROSITE" id="PS50217">
    <property type="entry name" value="BZIP"/>
    <property type="match status" value="1"/>
</dbReference>
<dbReference type="RefSeq" id="XP_025364238.1">
    <property type="nucleotide sequence ID" value="XM_025503248.1"/>
</dbReference>
<protein>
    <recommendedName>
        <fullName evidence="9">BZIP domain-containing protein</fullName>
    </recommendedName>
</protein>
<dbReference type="GO" id="GO:0005634">
    <property type="term" value="C:nucleus"/>
    <property type="evidence" value="ECO:0007669"/>
    <property type="project" value="UniProtKB-SubCell"/>
</dbReference>
<reference evidence="10 11" key="1">
    <citation type="journal article" date="2018" name="Mol. Biol. Evol.">
        <title>Broad Genomic Sampling Reveals a Smut Pathogenic Ancestry of the Fungal Clade Ustilaginomycotina.</title>
        <authorList>
            <person name="Kijpornyongpan T."/>
            <person name="Mondo S.J."/>
            <person name="Barry K."/>
            <person name="Sandor L."/>
            <person name="Lee J."/>
            <person name="Lipzen A."/>
            <person name="Pangilinan J."/>
            <person name="LaButti K."/>
            <person name="Hainaut M."/>
            <person name="Henrissat B."/>
            <person name="Grigoriev I.V."/>
            <person name="Spatafora J.W."/>
            <person name="Aime M.C."/>
        </authorList>
    </citation>
    <scope>NUCLEOTIDE SEQUENCE [LARGE SCALE GENOMIC DNA]</scope>
    <source>
        <strain evidence="10 11">MCA 5214</strain>
    </source>
</reference>
<comment type="subcellular location">
    <subcellularLocation>
        <location evidence="1">Nucleus</location>
    </subcellularLocation>
</comment>
<evidence type="ECO:0000256" key="1">
    <source>
        <dbReference type="ARBA" id="ARBA00004123"/>
    </source>
</evidence>
<feature type="compositionally biased region" description="Low complexity" evidence="8">
    <location>
        <begin position="454"/>
        <end position="476"/>
    </location>
</feature>
<dbReference type="OrthoDB" id="5571888at2759"/>
<dbReference type="SUPFAM" id="SSF57959">
    <property type="entry name" value="Leucine zipper domain"/>
    <property type="match status" value="1"/>
</dbReference>
<dbReference type="Pfam" id="PF00170">
    <property type="entry name" value="bZIP_1"/>
    <property type="match status" value="1"/>
</dbReference>
<dbReference type="PROSITE" id="PS00036">
    <property type="entry name" value="BZIP_BASIC"/>
    <property type="match status" value="1"/>
</dbReference>
<dbReference type="AlphaFoldDB" id="A0A316UWF2"/>
<keyword evidence="3" id="KW-0805">Transcription regulation</keyword>
<feature type="compositionally biased region" description="Polar residues" evidence="8">
    <location>
        <begin position="62"/>
        <end position="76"/>
    </location>
</feature>
<accession>A0A316UWF2</accession>
<dbReference type="STRING" id="1569628.A0A316UWF2"/>
<dbReference type="Gene3D" id="1.20.5.170">
    <property type="match status" value="1"/>
</dbReference>
<dbReference type="PANTHER" id="PTHR47416">
    <property type="entry name" value="BASIC-LEUCINE ZIPPER TRANSCRIPTION FACTOR F-RELATED"/>
    <property type="match status" value="1"/>
</dbReference>
<evidence type="ECO:0000256" key="5">
    <source>
        <dbReference type="ARBA" id="ARBA00023163"/>
    </source>
</evidence>
<sequence>MAAATDTMSMALSPGLDAIKASPLSRSAESLQLNDYLDLPSSPSLASAHPAPSPLARMAVANATNPRPSSSASTSKPVATTSAAADCAVAVPSTPPPPGSAPEVVFRYYLKLELKKMGSPADDATIDRHVAQHYGTFLKAMDTGKATTPASIAAKPAPAPTPFVKDELRYTSPVSEAVTSSPIAPVTALASTSPQPQPQPFKVPAAFDDIAAPPAAPVFENIDPQYVSFRGSIPLAEAQQADEEAGDAMSEDGHQAAEDGGASFEQQEEDSKDSLAPLISSLRFGGSDRANSTASSSRGSEEPGFGNAGVPPSIRDSAAANLKPTAEEYRALSSKEKRQLRNKISARNFRERRKEYIGHLEGEISDRDAIISSLRSQMSQLSLQNKKLEEEVKTLQAKQLSQSDVAKILEALQNVAVPANADHSQQASTSSAWGLRSSAANDVTLSNNWTGGYTPSSRPSTPSSPRPTMARRASPSLLPQHNPRKDMPATAASAAAGNKGASWRGGPTVAASA</sequence>
<dbReference type="InterPro" id="IPR004827">
    <property type="entry name" value="bZIP"/>
</dbReference>
<evidence type="ECO:0000256" key="8">
    <source>
        <dbReference type="SAM" id="MobiDB-lite"/>
    </source>
</evidence>
<dbReference type="SMART" id="SM00338">
    <property type="entry name" value="BRLZ"/>
    <property type="match status" value="1"/>
</dbReference>
<dbReference type="Proteomes" id="UP000245884">
    <property type="component" value="Unassembled WGS sequence"/>
</dbReference>
<evidence type="ECO:0000256" key="4">
    <source>
        <dbReference type="ARBA" id="ARBA00023125"/>
    </source>
</evidence>
<feature type="coiled-coil region" evidence="7">
    <location>
        <begin position="371"/>
        <end position="398"/>
    </location>
</feature>
<dbReference type="InterPro" id="IPR046347">
    <property type="entry name" value="bZIP_sf"/>
</dbReference>
<evidence type="ECO:0000256" key="6">
    <source>
        <dbReference type="ARBA" id="ARBA00023242"/>
    </source>
</evidence>
<evidence type="ECO:0000313" key="10">
    <source>
        <dbReference type="EMBL" id="PWN29626.1"/>
    </source>
</evidence>
<dbReference type="GO" id="GO:0003677">
    <property type="term" value="F:DNA binding"/>
    <property type="evidence" value="ECO:0007669"/>
    <property type="project" value="UniProtKB-KW"/>
</dbReference>
<evidence type="ECO:0000256" key="3">
    <source>
        <dbReference type="ARBA" id="ARBA00023015"/>
    </source>
</evidence>
<dbReference type="PANTHER" id="PTHR47416:SF8">
    <property type="entry name" value="BASIC-LEUCINE ZIPPER TRANSCRIPTION FACTOR E-RELATED"/>
    <property type="match status" value="1"/>
</dbReference>
<feature type="region of interest" description="Disordered" evidence="8">
    <location>
        <begin position="445"/>
        <end position="513"/>
    </location>
</feature>
<evidence type="ECO:0000256" key="7">
    <source>
        <dbReference type="SAM" id="Coils"/>
    </source>
</evidence>
<keyword evidence="4" id="KW-0238">DNA-binding</keyword>
<proteinExistence type="inferred from homology"/>
<gene>
    <name evidence="10" type="ORF">BDZ90DRAFT_116126</name>
</gene>
<evidence type="ECO:0000259" key="9">
    <source>
        <dbReference type="PROSITE" id="PS50217"/>
    </source>
</evidence>
<organism evidence="10 11">
    <name type="scientific">Jaminaea rosea</name>
    <dbReference type="NCBI Taxonomy" id="1569628"/>
    <lineage>
        <taxon>Eukaryota</taxon>
        <taxon>Fungi</taxon>
        <taxon>Dikarya</taxon>
        <taxon>Basidiomycota</taxon>
        <taxon>Ustilaginomycotina</taxon>
        <taxon>Exobasidiomycetes</taxon>
        <taxon>Microstromatales</taxon>
        <taxon>Microstromatales incertae sedis</taxon>
        <taxon>Jaminaea</taxon>
    </lineage>
</organism>
<keyword evidence="6" id="KW-0539">Nucleus</keyword>
<dbReference type="CDD" id="cd14810">
    <property type="entry name" value="bZIP_u1"/>
    <property type="match status" value="1"/>
</dbReference>
<feature type="region of interest" description="Disordered" evidence="8">
    <location>
        <begin position="39"/>
        <end position="79"/>
    </location>
</feature>
<keyword evidence="11" id="KW-1185">Reference proteome</keyword>
<keyword evidence="5" id="KW-0804">Transcription</keyword>
<dbReference type="EMBL" id="KZ819663">
    <property type="protein sequence ID" value="PWN29626.1"/>
    <property type="molecule type" value="Genomic_DNA"/>
</dbReference>
<keyword evidence="7" id="KW-0175">Coiled coil</keyword>
<feature type="domain" description="BZIP" evidence="9">
    <location>
        <begin position="332"/>
        <end position="395"/>
    </location>
</feature>
<dbReference type="GeneID" id="37025071"/>